<dbReference type="Proteomes" id="UP000480151">
    <property type="component" value="Unassembled WGS sequence"/>
</dbReference>
<evidence type="ECO:0000313" key="3">
    <source>
        <dbReference type="Proteomes" id="UP000480151"/>
    </source>
</evidence>
<sequence length="153" mass="17437">MGHPIMKFQRSIFAKVFLGVILLIFNAAGIYFAGIKVAAVFLIPSIAALLAIIGNSYLVSNGTVTKYFFGYRLLEIDILEIDLIEFYSVKKFGTIEINIASPEEDEYRLHLKNGKTIKIPSNYTDGRVTIGSYICKKYKVKKKETRKIRYFYS</sequence>
<dbReference type="RefSeq" id="WP_025336267.1">
    <property type="nucleotide sequence ID" value="NZ_JAAKGU010000006.1"/>
</dbReference>
<organism evidence="2 3">
    <name type="scientific">Paenibacillus apii</name>
    <dbReference type="NCBI Taxonomy" id="1850370"/>
    <lineage>
        <taxon>Bacteria</taxon>
        <taxon>Bacillati</taxon>
        <taxon>Bacillota</taxon>
        <taxon>Bacilli</taxon>
        <taxon>Bacillales</taxon>
        <taxon>Paenibacillaceae</taxon>
        <taxon>Paenibacillus</taxon>
    </lineage>
</organism>
<keyword evidence="3" id="KW-1185">Reference proteome</keyword>
<evidence type="ECO:0000313" key="2">
    <source>
        <dbReference type="EMBL" id="NGM83779.1"/>
    </source>
</evidence>
<proteinExistence type="predicted"/>
<keyword evidence="1" id="KW-0472">Membrane</keyword>
<keyword evidence="1" id="KW-0812">Transmembrane</keyword>
<evidence type="ECO:0000256" key="1">
    <source>
        <dbReference type="SAM" id="Phobius"/>
    </source>
</evidence>
<feature type="transmembrane region" description="Helical" evidence="1">
    <location>
        <begin position="38"/>
        <end position="59"/>
    </location>
</feature>
<name>A0A6M1PK39_9BACL</name>
<dbReference type="EMBL" id="JAAKGU010000006">
    <property type="protein sequence ID" value="NGM83779.1"/>
    <property type="molecule type" value="Genomic_DNA"/>
</dbReference>
<feature type="transmembrane region" description="Helical" evidence="1">
    <location>
        <begin position="12"/>
        <end position="32"/>
    </location>
</feature>
<dbReference type="AlphaFoldDB" id="A0A6M1PK39"/>
<comment type="caution">
    <text evidence="2">The sequence shown here is derived from an EMBL/GenBank/DDBJ whole genome shotgun (WGS) entry which is preliminary data.</text>
</comment>
<reference evidence="2 3" key="1">
    <citation type="submission" date="2020-02" db="EMBL/GenBank/DDBJ databases">
        <authorList>
            <person name="Gao J."/>
            <person name="Sun J."/>
        </authorList>
    </citation>
    <scope>NUCLEOTIDE SEQUENCE [LARGE SCALE GENOMIC DNA]</scope>
    <source>
        <strain evidence="2 3">7124</strain>
    </source>
</reference>
<keyword evidence="1" id="KW-1133">Transmembrane helix</keyword>
<protein>
    <submittedName>
        <fullName evidence="2">Uncharacterized protein</fullName>
    </submittedName>
</protein>
<accession>A0A6M1PK39</accession>
<gene>
    <name evidence="2" type="ORF">G5B47_15260</name>
</gene>